<evidence type="ECO:0000256" key="2">
    <source>
        <dbReference type="SAM" id="MobiDB-lite"/>
    </source>
</evidence>
<feature type="domain" description="GH16" evidence="3">
    <location>
        <begin position="1"/>
        <end position="258"/>
    </location>
</feature>
<evidence type="ECO:0000313" key="5">
    <source>
        <dbReference type="Proteomes" id="UP000464954"/>
    </source>
</evidence>
<comment type="similarity">
    <text evidence="1">Belongs to the glycosyl hydrolase 16 family.</text>
</comment>
<dbReference type="AlphaFoldDB" id="A0A6P1MB70"/>
<dbReference type="Pfam" id="PF25275">
    <property type="entry name" value="Golvesin_C"/>
    <property type="match status" value="1"/>
</dbReference>
<accession>A0A6P1MB70</accession>
<feature type="region of interest" description="Disordered" evidence="2">
    <location>
        <begin position="592"/>
        <end position="620"/>
    </location>
</feature>
<protein>
    <submittedName>
        <fullName evidence="4">Family 16 glycosylhydrolase</fullName>
    </submittedName>
</protein>
<dbReference type="Pfam" id="PF00722">
    <property type="entry name" value="Glyco_hydro_16"/>
    <property type="match status" value="1"/>
</dbReference>
<keyword evidence="5" id="KW-1185">Reference proteome</keyword>
<keyword evidence="4" id="KW-0378">Hydrolase</keyword>
<sequence length="628" mass="69619">MHPKTGYLLVYRDEFNDGVLNTNDWYFRAHDEPRLGGYGKKKNVSVVTENEIGMLKIAYTREDVDGDGQPDPVGGGVISTTTFGYGYYEARIKFYDEEVGFHQSFWNHGLARYTSYSDDYLYNEDAFADRVPWKNSALEIDAIELDSNYNKGGCNFHWHMPESSTPEDAHKSFSASYMDTDEWITIGFEWRPGTIVYYVDGIERHRFSYDAHDDRVAPQEIWLTGLANNSEWWGGDGYPDANAAMRVDYFRYYTKPSSGNSVGNSGFESQGSSSSAVVGWIAYDGIYDNLYSDQSDVLYNDGNAFAGLAYLRHFGKSGAPPMTSCMRLDHIPNGTYTLSAWVRSSGGMTECRMHAGSNGSGERSFDIPLLPDWTQVVIDNIEVTTHEIDLGFTAQGSDGQWLYVDEVELIHNDYEESAGDVIDNGDPGYSEFGSWKNSSLSGYRGSGTRYSDEAGAYAQWNLQFAAAGVYDVYYYKVVHSGSDPNAEITVSYNGGQDVHTVEGTLGESGWVYLGSYPFASGNAGSVRNTRQSNNARADAVMTVPASGYGELMVSEAFVDGANFVVRAVGLDPDGSYMLKFTDTLTNGFNAVVDGPRTPTPDSDPRSEMFTDPRPGRMPEQGFYRLVGE</sequence>
<dbReference type="Gene3D" id="2.60.120.200">
    <property type="match status" value="1"/>
</dbReference>
<dbReference type="InterPro" id="IPR013320">
    <property type="entry name" value="ConA-like_dom_sf"/>
</dbReference>
<feature type="compositionally biased region" description="Basic and acidic residues" evidence="2">
    <location>
        <begin position="602"/>
        <end position="616"/>
    </location>
</feature>
<dbReference type="EMBL" id="CP047593">
    <property type="protein sequence ID" value="QHI68365.1"/>
    <property type="molecule type" value="Genomic_DNA"/>
</dbReference>
<dbReference type="CDD" id="cd00413">
    <property type="entry name" value="Glyco_hydrolase_16"/>
    <property type="match status" value="1"/>
</dbReference>
<dbReference type="PROSITE" id="PS51762">
    <property type="entry name" value="GH16_2"/>
    <property type="match status" value="1"/>
</dbReference>
<name>A0A6P1MB70_9BACT</name>
<dbReference type="RefSeq" id="WP_160626615.1">
    <property type="nucleotide sequence ID" value="NZ_CP047593.1"/>
</dbReference>
<dbReference type="InterPro" id="IPR033803">
    <property type="entry name" value="CBD-like_Golvesin-Xly"/>
</dbReference>
<dbReference type="Gene3D" id="2.60.120.260">
    <property type="entry name" value="Galactose-binding domain-like"/>
    <property type="match status" value="1"/>
</dbReference>
<evidence type="ECO:0000313" key="4">
    <source>
        <dbReference type="EMBL" id="QHI68365.1"/>
    </source>
</evidence>
<evidence type="ECO:0000259" key="3">
    <source>
        <dbReference type="PROSITE" id="PS51762"/>
    </source>
</evidence>
<organism evidence="4 5">
    <name type="scientific">Tichowtungia aerotolerans</name>
    <dbReference type="NCBI Taxonomy" id="2697043"/>
    <lineage>
        <taxon>Bacteria</taxon>
        <taxon>Pseudomonadati</taxon>
        <taxon>Kiritimatiellota</taxon>
        <taxon>Tichowtungiia</taxon>
        <taxon>Tichowtungiales</taxon>
        <taxon>Tichowtungiaceae</taxon>
        <taxon>Tichowtungia</taxon>
    </lineage>
</organism>
<evidence type="ECO:0000256" key="1">
    <source>
        <dbReference type="ARBA" id="ARBA00006865"/>
    </source>
</evidence>
<dbReference type="SUPFAM" id="SSF49899">
    <property type="entry name" value="Concanavalin A-like lectins/glucanases"/>
    <property type="match status" value="1"/>
</dbReference>
<dbReference type="GO" id="GO:0004553">
    <property type="term" value="F:hydrolase activity, hydrolyzing O-glycosyl compounds"/>
    <property type="evidence" value="ECO:0007669"/>
    <property type="project" value="InterPro"/>
</dbReference>
<reference evidence="4 5" key="1">
    <citation type="submission" date="2020-01" db="EMBL/GenBank/DDBJ databases">
        <title>Ponticoccus aerotolerans gen. nov., sp. nov., an anaerobic bacterium and proposal of Ponticoccusceae fam. nov., Ponticoccusles ord. nov. and Ponticoccuse classis nov. in the phylum Kiritimatiellaeota.</title>
        <authorList>
            <person name="Zhou L.Y."/>
            <person name="Du Z.J."/>
        </authorList>
    </citation>
    <scope>NUCLEOTIDE SEQUENCE [LARGE SCALE GENOMIC DNA]</scope>
    <source>
        <strain evidence="4 5">S-5007</strain>
    </source>
</reference>
<dbReference type="GO" id="GO:0005975">
    <property type="term" value="P:carbohydrate metabolic process"/>
    <property type="evidence" value="ECO:0007669"/>
    <property type="project" value="InterPro"/>
</dbReference>
<dbReference type="Proteomes" id="UP000464954">
    <property type="component" value="Chromosome"/>
</dbReference>
<dbReference type="InterPro" id="IPR000757">
    <property type="entry name" value="Beta-glucanase-like"/>
</dbReference>
<dbReference type="KEGG" id="taer:GT409_02470"/>
<gene>
    <name evidence="4" type="ORF">GT409_02470</name>
</gene>
<proteinExistence type="inferred from homology"/>